<evidence type="ECO:0000313" key="1">
    <source>
        <dbReference type="EMBL" id="JAH29378.1"/>
    </source>
</evidence>
<name>A0A0E9RM16_ANGAN</name>
<proteinExistence type="predicted"/>
<dbReference type="EMBL" id="GBXM01079199">
    <property type="protein sequence ID" value="JAH29378.1"/>
    <property type="molecule type" value="Transcribed_RNA"/>
</dbReference>
<reference evidence="1" key="2">
    <citation type="journal article" date="2015" name="Fish Shellfish Immunol.">
        <title>Early steps in the European eel (Anguilla anguilla)-Vibrio vulnificus interaction in the gills: Role of the RtxA13 toxin.</title>
        <authorList>
            <person name="Callol A."/>
            <person name="Pajuelo D."/>
            <person name="Ebbesson L."/>
            <person name="Teles M."/>
            <person name="MacKenzie S."/>
            <person name="Amaro C."/>
        </authorList>
    </citation>
    <scope>NUCLEOTIDE SEQUENCE</scope>
</reference>
<protein>
    <submittedName>
        <fullName evidence="1">Uncharacterized protein</fullName>
    </submittedName>
</protein>
<organism evidence="1">
    <name type="scientific">Anguilla anguilla</name>
    <name type="common">European freshwater eel</name>
    <name type="synonym">Muraena anguilla</name>
    <dbReference type="NCBI Taxonomy" id="7936"/>
    <lineage>
        <taxon>Eukaryota</taxon>
        <taxon>Metazoa</taxon>
        <taxon>Chordata</taxon>
        <taxon>Craniata</taxon>
        <taxon>Vertebrata</taxon>
        <taxon>Euteleostomi</taxon>
        <taxon>Actinopterygii</taxon>
        <taxon>Neopterygii</taxon>
        <taxon>Teleostei</taxon>
        <taxon>Anguilliformes</taxon>
        <taxon>Anguillidae</taxon>
        <taxon>Anguilla</taxon>
    </lineage>
</organism>
<reference evidence="1" key="1">
    <citation type="submission" date="2014-11" db="EMBL/GenBank/DDBJ databases">
        <authorList>
            <person name="Amaro Gonzalez C."/>
        </authorList>
    </citation>
    <scope>NUCLEOTIDE SEQUENCE</scope>
</reference>
<sequence length="15" mass="1728">MCSYIDKPESNVDVQ</sequence>
<accession>A0A0E9RM16</accession>